<evidence type="ECO:0008006" key="4">
    <source>
        <dbReference type="Google" id="ProtNLM"/>
    </source>
</evidence>
<comment type="caution">
    <text evidence="2">The sequence shown here is derived from an EMBL/GenBank/DDBJ whole genome shotgun (WGS) entry which is preliminary data.</text>
</comment>
<evidence type="ECO:0000313" key="3">
    <source>
        <dbReference type="Proteomes" id="UP000996601"/>
    </source>
</evidence>
<feature type="chain" id="PRO_5045759626" description="Multidrug ABC transporter ATPase" evidence="1">
    <location>
        <begin position="18"/>
        <end position="267"/>
    </location>
</feature>
<reference evidence="2" key="1">
    <citation type="submission" date="2021-07" db="EMBL/GenBank/DDBJ databases">
        <title>Shinella sp. nov., a novel member of the genus Shinella from water.</title>
        <authorList>
            <person name="Deng Y."/>
        </authorList>
    </citation>
    <scope>NUCLEOTIDE SEQUENCE</scope>
    <source>
        <strain evidence="2">CPCC 100929</strain>
    </source>
</reference>
<evidence type="ECO:0000313" key="2">
    <source>
        <dbReference type="EMBL" id="MCQ4629113.1"/>
    </source>
</evidence>
<evidence type="ECO:0000256" key="1">
    <source>
        <dbReference type="SAM" id="SignalP"/>
    </source>
</evidence>
<organism evidence="2 3">
    <name type="scientific">Shinella lacus</name>
    <dbReference type="NCBI Taxonomy" id="2654216"/>
    <lineage>
        <taxon>Bacteria</taxon>
        <taxon>Pseudomonadati</taxon>
        <taxon>Pseudomonadota</taxon>
        <taxon>Alphaproteobacteria</taxon>
        <taxon>Hyphomicrobiales</taxon>
        <taxon>Rhizobiaceae</taxon>
        <taxon>Shinella</taxon>
    </lineage>
</organism>
<protein>
    <recommendedName>
        <fullName evidence="4">Multidrug ABC transporter ATPase</fullName>
    </recommendedName>
</protein>
<proteinExistence type="predicted"/>
<keyword evidence="3" id="KW-1185">Reference proteome</keyword>
<dbReference type="Proteomes" id="UP000996601">
    <property type="component" value="Unassembled WGS sequence"/>
</dbReference>
<gene>
    <name evidence="2" type="ORF">GB927_003635</name>
</gene>
<dbReference type="EMBL" id="WHSB02000001">
    <property type="protein sequence ID" value="MCQ4629113.1"/>
    <property type="molecule type" value="Genomic_DNA"/>
</dbReference>
<feature type="signal peptide" evidence="1">
    <location>
        <begin position="1"/>
        <end position="17"/>
    </location>
</feature>
<sequence>MTLAAGILALSAPVVLASQNECGTSGADIIRKAYPAAKSTSEGIFEVGGETIKLPMDSGDDPHSMICRIWPARPELTLVAVPLMREQSDDGNEGDIELLVVDSDRLDLKARLRLPKLMSDDAVFVSSVAFDTARYHLAPGKTAFGLRLSLQGSSRPNPFGETALWLFLLDGDALSPVLDNIVVAEGQGEWDTNCAGEFHDTARTLSMSPSAQKAFADIVVSEKKTTAISTPDKDGECIDKKQTTAGEYRLRYEGAAYRVPKELQRME</sequence>
<accession>A0ABT1R1Q7</accession>
<keyword evidence="1" id="KW-0732">Signal</keyword>
<name>A0ABT1R1Q7_9HYPH</name>